<evidence type="ECO:0000313" key="3">
    <source>
        <dbReference type="EMBL" id="ALC15746.1"/>
    </source>
</evidence>
<keyword evidence="1" id="KW-1133">Transmembrane helix</keyword>
<feature type="transmembrane region" description="Helical" evidence="1">
    <location>
        <begin position="31"/>
        <end position="53"/>
    </location>
</feature>
<dbReference type="NCBIfam" id="TIGR03647">
    <property type="entry name" value="Na_symport_sm"/>
    <property type="match status" value="1"/>
</dbReference>
<dbReference type="PATRIC" id="fig|1603606.3.peg.1052"/>
<feature type="domain" description="Sodium symporter small subunit" evidence="2">
    <location>
        <begin position="25"/>
        <end position="105"/>
    </location>
</feature>
<proteinExistence type="predicted"/>
<dbReference type="KEGG" id="des:DSOUD_0960"/>
<evidence type="ECO:0000313" key="4">
    <source>
        <dbReference type="Proteomes" id="UP000057158"/>
    </source>
</evidence>
<organism evidence="3 4">
    <name type="scientific">Desulfuromonas soudanensis</name>
    <dbReference type="NCBI Taxonomy" id="1603606"/>
    <lineage>
        <taxon>Bacteria</taxon>
        <taxon>Pseudomonadati</taxon>
        <taxon>Thermodesulfobacteriota</taxon>
        <taxon>Desulfuromonadia</taxon>
        <taxon>Desulfuromonadales</taxon>
        <taxon>Desulfuromonadaceae</taxon>
        <taxon>Desulfuromonas</taxon>
    </lineage>
</organism>
<name>A0A0M4D014_9BACT</name>
<keyword evidence="1" id="KW-0812">Transmembrane</keyword>
<dbReference type="Proteomes" id="UP000057158">
    <property type="component" value="Chromosome"/>
</dbReference>
<accession>A0A0M4D014</accession>
<dbReference type="EMBL" id="CP010802">
    <property type="protein sequence ID" value="ALC15746.1"/>
    <property type="molecule type" value="Genomic_DNA"/>
</dbReference>
<dbReference type="STRING" id="1603606.DSOUD_0960"/>
<keyword evidence="4" id="KW-1185">Reference proteome</keyword>
<dbReference type="OrthoDB" id="5396605at2"/>
<protein>
    <submittedName>
        <fullName evidence="3">Putative solute:sodium symporter small subunit</fullName>
    </submittedName>
</protein>
<evidence type="ECO:0000256" key="1">
    <source>
        <dbReference type="SAM" id="Phobius"/>
    </source>
</evidence>
<keyword evidence="1" id="KW-0472">Membrane</keyword>
<reference evidence="3 4" key="1">
    <citation type="submission" date="2015-07" db="EMBL/GenBank/DDBJ databases">
        <title>Isolation and Genomic Characterization of a Novel Halophilic Metal-Reducing Deltaproteobacterium from the Deep Subsurface.</title>
        <authorList>
            <person name="Badalamenti J.P."/>
            <person name="Summers Z.M."/>
            <person name="Gralnick J.A."/>
            <person name="Bond D.R."/>
        </authorList>
    </citation>
    <scope>NUCLEOTIDE SEQUENCE [LARGE SCALE GENOMIC DNA]</scope>
    <source>
        <strain evidence="3 4">WTL</strain>
    </source>
</reference>
<dbReference type="Pfam" id="PF13937">
    <property type="entry name" value="DUF4212"/>
    <property type="match status" value="1"/>
</dbReference>
<dbReference type="AlphaFoldDB" id="A0A0M4D014"/>
<sequence length="108" mass="12777">MAQPQEEHGPAPRDTGVNFFRPRPGFMRKKVMYTWMLLLSWAFFTFGFQLVLALQDVGNGGVLTETVILGFPFHYWFTGQFLIVWFILLCFLFNTFVDRLTKIYQKRK</sequence>
<gene>
    <name evidence="3" type="ORF">DSOUD_0960</name>
</gene>
<dbReference type="InterPro" id="IPR019886">
    <property type="entry name" value="Na_symporter_ssu"/>
</dbReference>
<evidence type="ECO:0000259" key="2">
    <source>
        <dbReference type="Pfam" id="PF13937"/>
    </source>
</evidence>
<dbReference type="RefSeq" id="WP_053549924.1">
    <property type="nucleotide sequence ID" value="NZ_CP010802.1"/>
</dbReference>
<feature type="transmembrane region" description="Helical" evidence="1">
    <location>
        <begin position="73"/>
        <end position="97"/>
    </location>
</feature>